<evidence type="ECO:0000256" key="6">
    <source>
        <dbReference type="SAM" id="Coils"/>
    </source>
</evidence>
<sequence>MKKFTALLLACVMMASGTFYSPYVTAQAATKTTKKIKTLEKKKKKAQTEVNSLQSKLVDIISQIDGLEDDIKANANDIKDTKAEVKEAKKAEKKQYNAMKSRIRYFYENDTNNNVFNILVGSKSLTDFINKVSYMNSVYSYDRDLLDSYEATRVEIQGMEEDLEDKQLNLKKEKQQLKTKKASLNSLIESKKGEVANLGEQVKKAKEQAAREAAARAAALEAERRRKNEAAAAAAAAKAAKAAEAARAAQAARAAANSAANSNSNAANTSTNTANTDSNTDTNSNTSVNPAPVTNVSGSSVASFANQFVGNKYVWGGNSLTNGCDCSGFVVQVYKHFGVNLSGARNSAALRSVGQAVSPGNIQAGDIVCYPGHVAIYGGAGNIIEAQSTNAGITNNRAWNHGTVLAIRRVL</sequence>
<feature type="coiled-coil region" evidence="6">
    <location>
        <begin position="29"/>
        <end position="102"/>
    </location>
</feature>
<feature type="domain" description="NlpC/P60" evidence="9">
    <location>
        <begin position="295"/>
        <end position="411"/>
    </location>
</feature>
<comment type="similarity">
    <text evidence="1">Belongs to the peptidase C40 family.</text>
</comment>
<keyword evidence="2" id="KW-0645">Protease</keyword>
<dbReference type="PROSITE" id="PS51935">
    <property type="entry name" value="NLPC_P60"/>
    <property type="match status" value="1"/>
</dbReference>
<feature type="coiled-coil region" evidence="6">
    <location>
        <begin position="146"/>
        <end position="240"/>
    </location>
</feature>
<dbReference type="GO" id="GO:0008234">
    <property type="term" value="F:cysteine-type peptidase activity"/>
    <property type="evidence" value="ECO:0007669"/>
    <property type="project" value="UniProtKB-KW"/>
</dbReference>
<dbReference type="AlphaFoldDB" id="A0A6N7J052"/>
<feature type="compositionally biased region" description="Low complexity" evidence="7">
    <location>
        <begin position="258"/>
        <end position="287"/>
    </location>
</feature>
<dbReference type="EMBL" id="VOGC01000007">
    <property type="protein sequence ID" value="MQN01944.1"/>
    <property type="molecule type" value="Genomic_DNA"/>
</dbReference>
<feature type="signal peptide" evidence="8">
    <location>
        <begin position="1"/>
        <end position="26"/>
    </location>
</feature>
<comment type="caution">
    <text evidence="10">The sequence shown here is derived from an EMBL/GenBank/DDBJ whole genome shotgun (WGS) entry which is preliminary data.</text>
</comment>
<evidence type="ECO:0000259" key="9">
    <source>
        <dbReference type="PROSITE" id="PS51935"/>
    </source>
</evidence>
<evidence type="ECO:0000256" key="3">
    <source>
        <dbReference type="ARBA" id="ARBA00022729"/>
    </source>
</evidence>
<dbReference type="Pfam" id="PF24568">
    <property type="entry name" value="CC_PcsB"/>
    <property type="match status" value="1"/>
</dbReference>
<keyword evidence="4" id="KW-0378">Hydrolase</keyword>
<evidence type="ECO:0000256" key="1">
    <source>
        <dbReference type="ARBA" id="ARBA00007074"/>
    </source>
</evidence>
<dbReference type="InterPro" id="IPR057309">
    <property type="entry name" value="PcsB_CC"/>
</dbReference>
<dbReference type="InterPro" id="IPR038765">
    <property type="entry name" value="Papain-like_cys_pep_sf"/>
</dbReference>
<keyword evidence="11" id="KW-1185">Reference proteome</keyword>
<dbReference type="PANTHER" id="PTHR47053">
    <property type="entry name" value="MUREIN DD-ENDOPEPTIDASE MEPH-RELATED"/>
    <property type="match status" value="1"/>
</dbReference>
<accession>A0A6N7J052</accession>
<evidence type="ECO:0000256" key="8">
    <source>
        <dbReference type="SAM" id="SignalP"/>
    </source>
</evidence>
<proteinExistence type="inferred from homology"/>
<dbReference type="GO" id="GO:0006508">
    <property type="term" value="P:proteolysis"/>
    <property type="evidence" value="ECO:0007669"/>
    <property type="project" value="UniProtKB-KW"/>
</dbReference>
<dbReference type="Gene3D" id="3.90.1720.10">
    <property type="entry name" value="endopeptidase domain like (from Nostoc punctiforme)"/>
    <property type="match status" value="1"/>
</dbReference>
<reference evidence="10" key="1">
    <citation type="journal article" date="2020" name="Appl. Environ. Microbiol.">
        <title>Medium-Chain Fatty Acid Synthesis by 'Candidatus Weimeria bifida' gen. nov., sp. nov., and 'Candidatus Pseudoramibacter fermentans' sp. nov.</title>
        <authorList>
            <person name="Scarborough M.J."/>
            <person name="Myers K.S."/>
            <person name="Donohue T.J."/>
            <person name="Noguera D.R."/>
        </authorList>
    </citation>
    <scope>NUCLEOTIDE SEQUENCE</scope>
    <source>
        <strain evidence="10">LCO1.1</strain>
    </source>
</reference>
<dbReference type="PANTHER" id="PTHR47053:SF1">
    <property type="entry name" value="MUREIN DD-ENDOPEPTIDASE MEPH-RELATED"/>
    <property type="match status" value="1"/>
</dbReference>
<evidence type="ECO:0000256" key="7">
    <source>
        <dbReference type="SAM" id="MobiDB-lite"/>
    </source>
</evidence>
<protein>
    <recommendedName>
        <fullName evidence="9">NlpC/P60 domain-containing protein</fullName>
    </recommendedName>
</protein>
<evidence type="ECO:0000256" key="2">
    <source>
        <dbReference type="ARBA" id="ARBA00022670"/>
    </source>
</evidence>
<name>A0A6N7J052_9FIRM</name>
<keyword evidence="5" id="KW-0788">Thiol protease</keyword>
<evidence type="ECO:0000256" key="4">
    <source>
        <dbReference type="ARBA" id="ARBA00022801"/>
    </source>
</evidence>
<keyword evidence="3 8" id="KW-0732">Signal</keyword>
<dbReference type="Proteomes" id="UP000460257">
    <property type="component" value="Unassembled WGS sequence"/>
</dbReference>
<dbReference type="InterPro" id="IPR051202">
    <property type="entry name" value="Peptidase_C40"/>
</dbReference>
<dbReference type="InterPro" id="IPR000064">
    <property type="entry name" value="NLP_P60_dom"/>
</dbReference>
<dbReference type="Pfam" id="PF00877">
    <property type="entry name" value="NLPC_P60"/>
    <property type="match status" value="1"/>
</dbReference>
<feature type="region of interest" description="Disordered" evidence="7">
    <location>
        <begin position="258"/>
        <end position="293"/>
    </location>
</feature>
<gene>
    <name evidence="10" type="ORF">FRC54_08590</name>
</gene>
<evidence type="ECO:0000313" key="10">
    <source>
        <dbReference type="EMBL" id="MQN01944.1"/>
    </source>
</evidence>
<feature type="chain" id="PRO_5038394083" description="NlpC/P60 domain-containing protein" evidence="8">
    <location>
        <begin position="27"/>
        <end position="411"/>
    </location>
</feature>
<dbReference type="SUPFAM" id="SSF54001">
    <property type="entry name" value="Cysteine proteinases"/>
    <property type="match status" value="1"/>
</dbReference>
<evidence type="ECO:0000256" key="5">
    <source>
        <dbReference type="ARBA" id="ARBA00022807"/>
    </source>
</evidence>
<evidence type="ECO:0000313" key="11">
    <source>
        <dbReference type="Proteomes" id="UP000460257"/>
    </source>
</evidence>
<organism evidence="10 11">
    <name type="scientific">Candidatus Weimeria bifida</name>
    <dbReference type="NCBI Taxonomy" id="2599074"/>
    <lineage>
        <taxon>Bacteria</taxon>
        <taxon>Bacillati</taxon>
        <taxon>Bacillota</taxon>
        <taxon>Clostridia</taxon>
        <taxon>Lachnospirales</taxon>
        <taxon>Lachnospiraceae</taxon>
        <taxon>Candidatus Weimeria</taxon>
    </lineage>
</organism>
<dbReference type="Gene3D" id="6.10.250.3150">
    <property type="match status" value="1"/>
</dbReference>
<keyword evidence="6" id="KW-0175">Coiled coil</keyword>